<dbReference type="Proteomes" id="UP000680158">
    <property type="component" value="Unassembled WGS sequence"/>
</dbReference>
<reference evidence="2 3" key="1">
    <citation type="submission" date="2021-04" db="EMBL/GenBank/DDBJ databases">
        <title>novel species isolated from subtropical streams in China.</title>
        <authorList>
            <person name="Lu H."/>
        </authorList>
    </citation>
    <scope>NUCLEOTIDE SEQUENCE [LARGE SCALE GENOMIC DNA]</scope>
    <source>
        <strain evidence="2 3">BYS107W</strain>
    </source>
</reference>
<name>A0A941I411_9BURK</name>
<evidence type="ECO:0000256" key="1">
    <source>
        <dbReference type="SAM" id="Phobius"/>
    </source>
</evidence>
<dbReference type="RefSeq" id="WP_212684833.1">
    <property type="nucleotide sequence ID" value="NZ_JAGSPM010000007.1"/>
</dbReference>
<evidence type="ECO:0000313" key="3">
    <source>
        <dbReference type="Proteomes" id="UP000680158"/>
    </source>
</evidence>
<dbReference type="EMBL" id="JAGSPM010000007">
    <property type="protein sequence ID" value="MBR7747440.1"/>
    <property type="molecule type" value="Genomic_DNA"/>
</dbReference>
<keyword evidence="1" id="KW-0812">Transmembrane</keyword>
<protein>
    <submittedName>
        <fullName evidence="2">Uncharacterized protein</fullName>
    </submittedName>
</protein>
<keyword evidence="3" id="KW-1185">Reference proteome</keyword>
<sequence>MGIDTYLTVAFWLGILGLLIRSSQVIGKHPRKVEHEVGGDVFGLLIAIAFFVWVCFLKFGG</sequence>
<accession>A0A941I411</accession>
<feature type="transmembrane region" description="Helical" evidence="1">
    <location>
        <begin position="37"/>
        <end position="57"/>
    </location>
</feature>
<keyword evidence="1" id="KW-0472">Membrane</keyword>
<keyword evidence="1" id="KW-1133">Transmembrane helix</keyword>
<organism evidence="2 3">
    <name type="scientific">Undibacterium baiyunense</name>
    <dbReference type="NCBI Taxonomy" id="2828731"/>
    <lineage>
        <taxon>Bacteria</taxon>
        <taxon>Pseudomonadati</taxon>
        <taxon>Pseudomonadota</taxon>
        <taxon>Betaproteobacteria</taxon>
        <taxon>Burkholderiales</taxon>
        <taxon>Oxalobacteraceae</taxon>
        <taxon>Undibacterium</taxon>
    </lineage>
</organism>
<evidence type="ECO:0000313" key="2">
    <source>
        <dbReference type="EMBL" id="MBR7747440.1"/>
    </source>
</evidence>
<dbReference type="AlphaFoldDB" id="A0A941I411"/>
<comment type="caution">
    <text evidence="2">The sequence shown here is derived from an EMBL/GenBank/DDBJ whole genome shotgun (WGS) entry which is preliminary data.</text>
</comment>
<gene>
    <name evidence="2" type="ORF">KDM92_12680</name>
</gene>
<proteinExistence type="predicted"/>